<evidence type="ECO:0000256" key="2">
    <source>
        <dbReference type="SAM" id="Phobius"/>
    </source>
</evidence>
<feature type="transmembrane region" description="Helical" evidence="2">
    <location>
        <begin position="311"/>
        <end position="334"/>
    </location>
</feature>
<evidence type="ECO:0008006" key="5">
    <source>
        <dbReference type="Google" id="ProtNLM"/>
    </source>
</evidence>
<proteinExistence type="predicted"/>
<comment type="caution">
    <text evidence="3">The sequence shown here is derived from an EMBL/GenBank/DDBJ whole genome shotgun (WGS) entry which is preliminary data.</text>
</comment>
<keyword evidence="2" id="KW-0812">Transmembrane</keyword>
<keyword evidence="2" id="KW-1133">Transmembrane helix</keyword>
<feature type="compositionally biased region" description="Low complexity" evidence="1">
    <location>
        <begin position="405"/>
        <end position="417"/>
    </location>
</feature>
<sequence length="524" mass="57240">MASASFETLVEKFASVVELIYSQYNQPSTPQTRQDLLRVINEFKDDVARAQEAAHALHGGHLTSEEQDDIIQMLMDIKEQKKKALESLLARIDLPPPVDTTTMEIDSTASTPTATFSIGSSASSYVYPGAHDFNHLYPLFDTPPHGMAVPRPTFVLLALSLFSTKAFADLNATSWSSPAEGDIYESSQAIQCVLQSSSLLNAPGFRLCVVPQDGGDTEEDAEKEESRCGALIFPEVEQEGTTYSAQMAMPSVDRELQCYVKVEDNAGDITSSPMFLLTAVKPIRGQSFAAIPPSDASPVTDESSSPLPSRIIIYAIPLAFLGITILTGLSVYLYRRRRANRPIVAVGYSSKDRDLCHDDKCGDPIACAHSRSNSQRSYSEKTDASSANDDHYTALYTRSLAYNHPRLQQNQPRQPRQATKEPFRPRPRRSTVPARFFKDGSIRSQSSVASEEYAASHADQVGPIPAAMTYDVIANQYLQPAASTHAVAAEAVTPPKRLHTRKRGASSTSQGLGRRVTHGYSGSV</sequence>
<dbReference type="AlphaFoldDB" id="A0A4R0RLZ0"/>
<dbReference type="EMBL" id="RWJN01000062">
    <property type="protein sequence ID" value="TCD68606.1"/>
    <property type="molecule type" value="Genomic_DNA"/>
</dbReference>
<protein>
    <recommendedName>
        <fullName evidence="5">Mediator complex subunit 9</fullName>
    </recommendedName>
</protein>
<dbReference type="OrthoDB" id="2563275at2759"/>
<gene>
    <name evidence="3" type="ORF">EIP91_010397</name>
</gene>
<evidence type="ECO:0000313" key="4">
    <source>
        <dbReference type="Proteomes" id="UP000292702"/>
    </source>
</evidence>
<feature type="compositionally biased region" description="Basic and acidic residues" evidence="1">
    <location>
        <begin position="378"/>
        <end position="389"/>
    </location>
</feature>
<accession>A0A4R0RLZ0</accession>
<reference evidence="3 4" key="1">
    <citation type="submission" date="2018-11" db="EMBL/GenBank/DDBJ databases">
        <title>Genome assembly of Steccherinum ochraceum LE-BIN_3174, the white-rot fungus of the Steccherinaceae family (The Residual Polyporoid clade, Polyporales, Basidiomycota).</title>
        <authorList>
            <person name="Fedorova T.V."/>
            <person name="Glazunova O.A."/>
            <person name="Landesman E.O."/>
            <person name="Moiseenko K.V."/>
            <person name="Psurtseva N.V."/>
            <person name="Savinova O.S."/>
            <person name="Shakhova N.V."/>
            <person name="Tyazhelova T.V."/>
            <person name="Vasina D.V."/>
        </authorList>
    </citation>
    <scope>NUCLEOTIDE SEQUENCE [LARGE SCALE GENOMIC DNA]</scope>
    <source>
        <strain evidence="3 4">LE-BIN_3174</strain>
    </source>
</reference>
<evidence type="ECO:0000313" key="3">
    <source>
        <dbReference type="EMBL" id="TCD68606.1"/>
    </source>
</evidence>
<feature type="region of interest" description="Disordered" evidence="1">
    <location>
        <begin position="403"/>
        <end position="443"/>
    </location>
</feature>
<keyword evidence="4" id="KW-1185">Reference proteome</keyword>
<organism evidence="3 4">
    <name type="scientific">Steccherinum ochraceum</name>
    <dbReference type="NCBI Taxonomy" id="92696"/>
    <lineage>
        <taxon>Eukaryota</taxon>
        <taxon>Fungi</taxon>
        <taxon>Dikarya</taxon>
        <taxon>Basidiomycota</taxon>
        <taxon>Agaricomycotina</taxon>
        <taxon>Agaricomycetes</taxon>
        <taxon>Polyporales</taxon>
        <taxon>Steccherinaceae</taxon>
        <taxon>Steccherinum</taxon>
    </lineage>
</organism>
<dbReference type="Proteomes" id="UP000292702">
    <property type="component" value="Unassembled WGS sequence"/>
</dbReference>
<evidence type="ECO:0000256" key="1">
    <source>
        <dbReference type="SAM" id="MobiDB-lite"/>
    </source>
</evidence>
<feature type="region of interest" description="Disordered" evidence="1">
    <location>
        <begin position="368"/>
        <end position="389"/>
    </location>
</feature>
<feature type="region of interest" description="Disordered" evidence="1">
    <location>
        <begin position="488"/>
        <end position="524"/>
    </location>
</feature>
<keyword evidence="2" id="KW-0472">Membrane</keyword>
<name>A0A4R0RLZ0_9APHY</name>